<accession>A0ABS1X2N3</accession>
<organism evidence="2 3">
    <name type="scientific">Steroidobacter gossypii</name>
    <dbReference type="NCBI Taxonomy" id="2805490"/>
    <lineage>
        <taxon>Bacteria</taxon>
        <taxon>Pseudomonadati</taxon>
        <taxon>Pseudomonadota</taxon>
        <taxon>Gammaproteobacteria</taxon>
        <taxon>Steroidobacterales</taxon>
        <taxon>Steroidobacteraceae</taxon>
        <taxon>Steroidobacter</taxon>
    </lineage>
</organism>
<dbReference type="SUPFAM" id="SSF55874">
    <property type="entry name" value="ATPase domain of HSP90 chaperone/DNA topoisomerase II/histidine kinase"/>
    <property type="match status" value="1"/>
</dbReference>
<dbReference type="Pfam" id="PF07228">
    <property type="entry name" value="SpoIIE"/>
    <property type="match status" value="1"/>
</dbReference>
<dbReference type="SMART" id="SM00331">
    <property type="entry name" value="PP2C_SIG"/>
    <property type="match status" value="1"/>
</dbReference>
<protein>
    <submittedName>
        <fullName evidence="2">SpoIIE family protein phosphatase</fullName>
    </submittedName>
</protein>
<dbReference type="Proteomes" id="UP000661077">
    <property type="component" value="Unassembled WGS sequence"/>
</dbReference>
<dbReference type="Gene3D" id="3.60.40.10">
    <property type="entry name" value="PPM-type phosphatase domain"/>
    <property type="match status" value="1"/>
</dbReference>
<sequence length="331" mass="35193">MQQFSIGDPSAVAPARRGINTLAGSLGFDAEDTGRAALVATEIGTNLVKHGGGGELIAQRISHAGRSGLELLGLDKGPGIDDVAKCLRDGYSTSGSPGTGLGAMERMSERFEIYSRPGQGTAVLAQLWPDSRAPAEPRVQIGSLVVPKPGETSCGDSWCYHERVEGVLVVGIDGLGHGFAAQQAAIEACRVFDAENHRPVLRLMQMLHEALRPTRGAAITLVEVDWDAGRATSVAVGNVTAALVNDGEVKRIASDNGIVGHVIARPRELQHPCKPDSLLILHSDGLTSSWQLDRYPGLTQHHPALIAGVLHRDFRRGRDDSLVVVIRRTPS</sequence>
<dbReference type="InterPro" id="IPR036457">
    <property type="entry name" value="PPM-type-like_dom_sf"/>
</dbReference>
<reference evidence="2 3" key="1">
    <citation type="journal article" date="2021" name="Int. J. Syst. Evol. Microbiol.">
        <title>Steroidobacter gossypii sp. nov., isolated from soil of cotton cropping field.</title>
        <authorList>
            <person name="Huang R."/>
            <person name="Yang S."/>
            <person name="Zhen C."/>
            <person name="Liu W."/>
        </authorList>
    </citation>
    <scope>NUCLEOTIDE SEQUENCE [LARGE SCALE GENOMIC DNA]</scope>
    <source>
        <strain evidence="2 3">S1-65</strain>
    </source>
</reference>
<dbReference type="InterPro" id="IPR039248">
    <property type="entry name" value="Ptase_RsbX"/>
</dbReference>
<dbReference type="InterPro" id="IPR003594">
    <property type="entry name" value="HATPase_dom"/>
</dbReference>
<name>A0ABS1X2N3_9GAMM</name>
<dbReference type="PANTHER" id="PTHR35801:SF1">
    <property type="entry name" value="PHOSPHOSERINE PHOSPHATASE RSBX"/>
    <property type="match status" value="1"/>
</dbReference>
<dbReference type="SUPFAM" id="SSF81606">
    <property type="entry name" value="PP2C-like"/>
    <property type="match status" value="1"/>
</dbReference>
<dbReference type="InterPro" id="IPR001932">
    <property type="entry name" value="PPM-type_phosphatase-like_dom"/>
</dbReference>
<dbReference type="Gene3D" id="3.30.565.10">
    <property type="entry name" value="Histidine kinase-like ATPase, C-terminal domain"/>
    <property type="match status" value="1"/>
</dbReference>
<comment type="caution">
    <text evidence="2">The sequence shown here is derived from an EMBL/GenBank/DDBJ whole genome shotgun (WGS) entry which is preliminary data.</text>
</comment>
<evidence type="ECO:0000259" key="1">
    <source>
        <dbReference type="SMART" id="SM00331"/>
    </source>
</evidence>
<proteinExistence type="predicted"/>
<dbReference type="PANTHER" id="PTHR35801">
    <property type="entry name" value="PHOSPHOSERINE PHOSPHATASE RSBX"/>
    <property type="match status" value="1"/>
</dbReference>
<dbReference type="CDD" id="cd16934">
    <property type="entry name" value="HATPase_RsbT-like"/>
    <property type="match status" value="1"/>
</dbReference>
<keyword evidence="3" id="KW-1185">Reference proteome</keyword>
<dbReference type="Pfam" id="PF13581">
    <property type="entry name" value="HATPase_c_2"/>
    <property type="match status" value="1"/>
</dbReference>
<dbReference type="RefSeq" id="WP_203169552.1">
    <property type="nucleotide sequence ID" value="NZ_JAEVLS010000005.1"/>
</dbReference>
<feature type="domain" description="PPM-type phosphatase" evidence="1">
    <location>
        <begin position="136"/>
        <end position="328"/>
    </location>
</feature>
<dbReference type="InterPro" id="IPR036890">
    <property type="entry name" value="HATPase_C_sf"/>
</dbReference>
<evidence type="ECO:0000313" key="2">
    <source>
        <dbReference type="EMBL" id="MBM0107442.1"/>
    </source>
</evidence>
<dbReference type="EMBL" id="JAEVLS010000005">
    <property type="protein sequence ID" value="MBM0107442.1"/>
    <property type="molecule type" value="Genomic_DNA"/>
</dbReference>
<evidence type="ECO:0000313" key="3">
    <source>
        <dbReference type="Proteomes" id="UP000661077"/>
    </source>
</evidence>
<gene>
    <name evidence="2" type="ORF">JM946_22100</name>
</gene>